<dbReference type="EMBL" id="QKYT01000032">
    <property type="protein sequence ID" value="RIA97258.1"/>
    <property type="molecule type" value="Genomic_DNA"/>
</dbReference>
<evidence type="ECO:0000313" key="1">
    <source>
        <dbReference type="EMBL" id="RIA97258.1"/>
    </source>
</evidence>
<dbReference type="Proteomes" id="UP000265703">
    <property type="component" value="Unassembled WGS sequence"/>
</dbReference>
<protein>
    <submittedName>
        <fullName evidence="1">Uncharacterized protein</fullName>
    </submittedName>
</protein>
<reference evidence="1 2" key="1">
    <citation type="submission" date="2018-06" db="EMBL/GenBank/DDBJ databases">
        <title>Comparative genomics reveals the genomic features of Rhizophagus irregularis, R. cerebriforme, R. diaphanum and Gigaspora rosea, and their symbiotic lifestyle signature.</title>
        <authorList>
            <person name="Morin E."/>
            <person name="San Clemente H."/>
            <person name="Chen E.C.H."/>
            <person name="De La Providencia I."/>
            <person name="Hainaut M."/>
            <person name="Kuo A."/>
            <person name="Kohler A."/>
            <person name="Murat C."/>
            <person name="Tang N."/>
            <person name="Roy S."/>
            <person name="Loubradou J."/>
            <person name="Henrissat B."/>
            <person name="Grigoriev I.V."/>
            <person name="Corradi N."/>
            <person name="Roux C."/>
            <person name="Martin F.M."/>
        </authorList>
    </citation>
    <scope>NUCLEOTIDE SEQUENCE [LARGE SCALE GENOMIC DNA]</scope>
    <source>
        <strain evidence="1 2">DAOM 227022</strain>
    </source>
</reference>
<organism evidence="1 2">
    <name type="scientific">Glomus cerebriforme</name>
    <dbReference type="NCBI Taxonomy" id="658196"/>
    <lineage>
        <taxon>Eukaryota</taxon>
        <taxon>Fungi</taxon>
        <taxon>Fungi incertae sedis</taxon>
        <taxon>Mucoromycota</taxon>
        <taxon>Glomeromycotina</taxon>
        <taxon>Glomeromycetes</taxon>
        <taxon>Glomerales</taxon>
        <taxon>Glomeraceae</taxon>
        <taxon>Glomus</taxon>
    </lineage>
</organism>
<sequence>GSRQPLSTRPIFGAKDYFTNGEIVNIKDVDPVVDSDQTLYSHETFLPSPIRNHLPHRYFTALENAREYFKKLEEYWASQEINIQN</sequence>
<accession>A0A397TGM6</accession>
<comment type="caution">
    <text evidence="1">The sequence shown here is derived from an EMBL/GenBank/DDBJ whole genome shotgun (WGS) entry which is preliminary data.</text>
</comment>
<name>A0A397TGM6_9GLOM</name>
<keyword evidence="2" id="KW-1185">Reference proteome</keyword>
<evidence type="ECO:0000313" key="2">
    <source>
        <dbReference type="Proteomes" id="UP000265703"/>
    </source>
</evidence>
<feature type="non-terminal residue" evidence="1">
    <location>
        <position position="1"/>
    </location>
</feature>
<gene>
    <name evidence="1" type="ORF">C1645_814339</name>
</gene>
<dbReference type="AlphaFoldDB" id="A0A397TGM6"/>
<proteinExistence type="predicted"/>